<dbReference type="SMART" id="SM00849">
    <property type="entry name" value="Lactamase_B"/>
    <property type="match status" value="1"/>
</dbReference>
<protein>
    <submittedName>
        <fullName evidence="2">7, 8-dihydropterin-6-yl-methyl-4-(Beta-D-ribofuranosyl)aminobenzene 5'-phosphate synthase</fullName>
    </submittedName>
</protein>
<evidence type="ECO:0000313" key="2">
    <source>
        <dbReference type="EMBL" id="TCK04518.1"/>
    </source>
</evidence>
<keyword evidence="3" id="KW-1185">Reference proteome</keyword>
<dbReference type="GO" id="GO:0016740">
    <property type="term" value="F:transferase activity"/>
    <property type="evidence" value="ECO:0007669"/>
    <property type="project" value="TreeGrafter"/>
</dbReference>
<dbReference type="SUPFAM" id="SSF56281">
    <property type="entry name" value="Metallo-hydrolase/oxidoreductase"/>
    <property type="match status" value="1"/>
</dbReference>
<organism evidence="2 3">
    <name type="scientific">Phorcysia thermohydrogeniphila</name>
    <dbReference type="NCBI Taxonomy" id="936138"/>
    <lineage>
        <taxon>Bacteria</taxon>
        <taxon>Pseudomonadati</taxon>
        <taxon>Aquificota</taxon>
        <taxon>Aquificia</taxon>
        <taxon>Desulfurobacteriales</taxon>
        <taxon>Desulfurobacteriaceae</taxon>
        <taxon>Phorcysia</taxon>
    </lineage>
</organism>
<accession>A0A4R1GA10</accession>
<dbReference type="InterPro" id="IPR041712">
    <property type="entry name" value="DHPS-like_MBL-fold"/>
</dbReference>
<dbReference type="CDD" id="cd07713">
    <property type="entry name" value="DHPS-like_MBL-fold"/>
    <property type="match status" value="1"/>
</dbReference>
<dbReference type="Pfam" id="PF00753">
    <property type="entry name" value="Lactamase_B"/>
    <property type="match status" value="1"/>
</dbReference>
<feature type="domain" description="Metallo-beta-lactamase" evidence="1">
    <location>
        <begin position="16"/>
        <end position="203"/>
    </location>
</feature>
<dbReference type="AlphaFoldDB" id="A0A4R1GA10"/>
<dbReference type="Gene3D" id="3.60.15.10">
    <property type="entry name" value="Ribonuclease Z/Hydroxyacylglutathione hydrolase-like"/>
    <property type="match status" value="1"/>
</dbReference>
<dbReference type="Proteomes" id="UP000295777">
    <property type="component" value="Unassembled WGS sequence"/>
</dbReference>
<proteinExistence type="predicted"/>
<name>A0A4R1GA10_9BACT</name>
<dbReference type="PANTHER" id="PTHR13754">
    <property type="entry name" value="METALLO-BETA-LACTAMASE SUPERFAMILY PROTEIN"/>
    <property type="match status" value="1"/>
</dbReference>
<dbReference type="InterPro" id="IPR052926">
    <property type="entry name" value="Metallo-beta-lactamase_dom"/>
</dbReference>
<evidence type="ECO:0000313" key="3">
    <source>
        <dbReference type="Proteomes" id="UP000295777"/>
    </source>
</evidence>
<comment type="caution">
    <text evidence="2">The sequence shown here is derived from an EMBL/GenBank/DDBJ whole genome shotgun (WGS) entry which is preliminary data.</text>
</comment>
<dbReference type="InterPro" id="IPR001279">
    <property type="entry name" value="Metallo-B-lactamas"/>
</dbReference>
<sequence>MIVYDNRATEGFKADWGFSALVELEDELILFDTGANPEILKENLERAGVAPEEIDIVFISHNHWDHTGGLSFILERNKEIELFVPESDCNRFEELLPETAVCVPVSEPVQISERALSTGVLPTGMDSPKEEQALIVNTPAGYLLLTGCAHPGVVEIAKKAVSICKEELFLIAGGFHLNEASEEEAERTAKELLELTQLVAPCHCTGDLAIEVFRRIFGDRFIEVAAGVEIPLEEDVNV</sequence>
<dbReference type="PANTHER" id="PTHR13754:SF13">
    <property type="entry name" value="METALLO-BETA-LACTAMASE SUPERFAMILY PROTEIN (AFU_ORTHOLOGUE AFUA_3G07630)"/>
    <property type="match status" value="1"/>
</dbReference>
<dbReference type="EMBL" id="SMFV01000003">
    <property type="protein sequence ID" value="TCK04518.1"/>
    <property type="molecule type" value="Genomic_DNA"/>
</dbReference>
<evidence type="ECO:0000259" key="1">
    <source>
        <dbReference type="SMART" id="SM00849"/>
    </source>
</evidence>
<gene>
    <name evidence="2" type="ORF">CLV27_0949</name>
</gene>
<reference evidence="2 3" key="1">
    <citation type="submission" date="2019-03" db="EMBL/GenBank/DDBJ databases">
        <title>Genomic Encyclopedia of Archaeal and Bacterial Type Strains, Phase II (KMG-II): from individual species to whole genera.</title>
        <authorList>
            <person name="Goeker M."/>
        </authorList>
    </citation>
    <scope>NUCLEOTIDE SEQUENCE [LARGE SCALE GENOMIC DNA]</scope>
    <source>
        <strain evidence="2 3">DSM 24425</strain>
    </source>
</reference>
<dbReference type="InterPro" id="IPR036866">
    <property type="entry name" value="RibonucZ/Hydroxyglut_hydro"/>
</dbReference>